<dbReference type="EMBL" id="JBBPDW010000005">
    <property type="protein sequence ID" value="KAK7552647.1"/>
    <property type="molecule type" value="Genomic_DNA"/>
</dbReference>
<organism evidence="6 7">
    <name type="scientific">Phyllosticta citricarpa</name>
    <dbReference type="NCBI Taxonomy" id="55181"/>
    <lineage>
        <taxon>Eukaryota</taxon>
        <taxon>Fungi</taxon>
        <taxon>Dikarya</taxon>
        <taxon>Ascomycota</taxon>
        <taxon>Pezizomycotina</taxon>
        <taxon>Dothideomycetes</taxon>
        <taxon>Dothideomycetes incertae sedis</taxon>
        <taxon>Botryosphaeriales</taxon>
        <taxon>Phyllostictaceae</taxon>
        <taxon>Phyllosticta</taxon>
    </lineage>
</organism>
<name>A0ABR1MLK3_9PEZI</name>
<reference evidence="6 7" key="1">
    <citation type="submission" date="2024-04" db="EMBL/GenBank/DDBJ databases">
        <title>Phyllosticta paracitricarpa is synonymous to the EU quarantine fungus P. citricarpa based on phylogenomic analyses.</title>
        <authorList>
            <consortium name="Lawrence Berkeley National Laboratory"/>
            <person name="Van Ingen-Buijs V.A."/>
            <person name="Van Westerhoven A.C."/>
            <person name="Haridas S."/>
            <person name="Skiadas P."/>
            <person name="Martin F."/>
            <person name="Groenewald J.Z."/>
            <person name="Crous P.W."/>
            <person name="Seidl M.F."/>
        </authorList>
    </citation>
    <scope>NUCLEOTIDE SEQUENCE [LARGE SCALE GENOMIC DNA]</scope>
    <source>
        <strain evidence="6 7">CBS 122670</strain>
    </source>
</reference>
<feature type="compositionally biased region" description="Low complexity" evidence="5">
    <location>
        <begin position="84"/>
        <end position="96"/>
    </location>
</feature>
<accession>A0ABR1MLK3</accession>
<keyword evidence="7" id="KW-1185">Reference proteome</keyword>
<keyword evidence="3" id="KW-0963">Cytoplasm</keyword>
<comment type="subcellular location">
    <subcellularLocation>
        <location evidence="3">Cytoplasm</location>
        <location evidence="3">Cytoskeleton</location>
    </subcellularLocation>
</comment>
<evidence type="ECO:0000256" key="5">
    <source>
        <dbReference type="SAM" id="MobiDB-lite"/>
    </source>
</evidence>
<feature type="coiled-coil region" evidence="4">
    <location>
        <begin position="21"/>
        <end position="71"/>
    </location>
</feature>
<dbReference type="Proteomes" id="UP001365128">
    <property type="component" value="Unassembled WGS sequence"/>
</dbReference>
<keyword evidence="3" id="KW-0493">Microtubule</keyword>
<feature type="region of interest" description="Disordered" evidence="5">
    <location>
        <begin position="81"/>
        <end position="126"/>
    </location>
</feature>
<comment type="caution">
    <text evidence="6">The sequence shown here is derived from an EMBL/GenBank/DDBJ whole genome shotgun (WGS) entry which is preliminary data.</text>
</comment>
<gene>
    <name evidence="6" type="ORF">IWX46DRAFT_351051</name>
</gene>
<dbReference type="Pfam" id="PF02970">
    <property type="entry name" value="TBCA"/>
    <property type="match status" value="1"/>
</dbReference>
<evidence type="ECO:0000256" key="3">
    <source>
        <dbReference type="RuleBase" id="RU364030"/>
    </source>
</evidence>
<keyword evidence="3" id="KW-0206">Cytoskeleton</keyword>
<dbReference type="Gene3D" id="1.20.58.90">
    <property type="match status" value="1"/>
</dbReference>
<dbReference type="SUPFAM" id="SSF46988">
    <property type="entry name" value="Tubulin chaperone cofactor A"/>
    <property type="match status" value="1"/>
</dbReference>
<dbReference type="InterPro" id="IPR004226">
    <property type="entry name" value="TBCA"/>
</dbReference>
<keyword evidence="2 3" id="KW-0143">Chaperone</keyword>
<dbReference type="InterPro" id="IPR036126">
    <property type="entry name" value="TBCA_sf"/>
</dbReference>
<proteinExistence type="inferred from homology"/>
<evidence type="ECO:0000256" key="2">
    <source>
        <dbReference type="ARBA" id="ARBA00023186"/>
    </source>
</evidence>
<evidence type="ECO:0000256" key="4">
    <source>
        <dbReference type="SAM" id="Coils"/>
    </source>
</evidence>
<comment type="similarity">
    <text evidence="1 3">Belongs to the TBCA family.</text>
</comment>
<keyword evidence="4" id="KW-0175">Coiled coil</keyword>
<sequence>MAPPSKLAVLTSSVIRLVKEEASYHKELEQQQARVQELESSTADENAEYQLKQERQALEETKNVLPALSQKIKDAVAKLEDELVSSTSTQSSSSPSVSPPPSHNRLSQEANKETANGAGMATDEITKAKEAVASAKTAIRESTSA</sequence>
<evidence type="ECO:0000313" key="7">
    <source>
        <dbReference type="Proteomes" id="UP001365128"/>
    </source>
</evidence>
<dbReference type="PANTHER" id="PTHR21500:SF0">
    <property type="entry name" value="TUBULIN-SPECIFIC CHAPERONE A"/>
    <property type="match status" value="1"/>
</dbReference>
<protein>
    <recommendedName>
        <fullName evidence="3">Tubulin-specific chaperone A</fullName>
    </recommendedName>
</protein>
<evidence type="ECO:0000256" key="1">
    <source>
        <dbReference type="ARBA" id="ARBA00006806"/>
    </source>
</evidence>
<comment type="subunit">
    <text evidence="3">Supercomplex made of cofactors A to E. Cofactors A and D function by capturing and stabilizing tubulin in a quasi-native conformation. Cofactor E binds to the cofactor D-tubulin complex; interaction with cofactor C then causes the release of tubulin polypeptides that are committed to the native state.</text>
</comment>
<evidence type="ECO:0000313" key="6">
    <source>
        <dbReference type="EMBL" id="KAK7552647.1"/>
    </source>
</evidence>
<dbReference type="PANTHER" id="PTHR21500">
    <property type="entry name" value="TUBULIN-SPECIFIC CHAPERONE A"/>
    <property type="match status" value="1"/>
</dbReference>